<feature type="transmembrane region" description="Helical" evidence="7">
    <location>
        <begin position="468"/>
        <end position="486"/>
    </location>
</feature>
<gene>
    <name evidence="8" type="ORF">METZ01_LOCUS17498</name>
</gene>
<feature type="transmembrane region" description="Helical" evidence="7">
    <location>
        <begin position="174"/>
        <end position="196"/>
    </location>
</feature>
<dbReference type="Gene3D" id="1.20.1730.10">
    <property type="entry name" value="Sodium/glucose cotransporter"/>
    <property type="match status" value="1"/>
</dbReference>
<feature type="transmembrane region" description="Helical" evidence="7">
    <location>
        <begin position="386"/>
        <end position="410"/>
    </location>
</feature>
<dbReference type="PROSITE" id="PS50283">
    <property type="entry name" value="NA_SOLUT_SYMP_3"/>
    <property type="match status" value="1"/>
</dbReference>
<feature type="transmembrane region" description="Helical" evidence="7">
    <location>
        <begin position="360"/>
        <end position="380"/>
    </location>
</feature>
<dbReference type="InterPro" id="IPR038377">
    <property type="entry name" value="Na/Glc_symporter_sf"/>
</dbReference>
<dbReference type="GO" id="GO:0022857">
    <property type="term" value="F:transmembrane transporter activity"/>
    <property type="evidence" value="ECO:0007669"/>
    <property type="project" value="InterPro"/>
</dbReference>
<dbReference type="PRINTS" id="PR00173">
    <property type="entry name" value="EDTRNSPORT"/>
</dbReference>
<dbReference type="AlphaFoldDB" id="A0A381PDE8"/>
<dbReference type="PANTHER" id="PTHR48086:SF7">
    <property type="entry name" value="SODIUM-SOLUTE SYMPORTER-RELATED"/>
    <property type="match status" value="1"/>
</dbReference>
<keyword evidence="6 7" id="KW-0472">Membrane</keyword>
<feature type="non-terminal residue" evidence="8">
    <location>
        <position position="514"/>
    </location>
</feature>
<protein>
    <recommendedName>
        <fullName evidence="9">Sodium:solute symporter family protein</fullName>
    </recommendedName>
</protein>
<name>A0A381PDE8_9ZZZZ</name>
<dbReference type="InterPro" id="IPR001734">
    <property type="entry name" value="Na/solute_symporter"/>
</dbReference>
<feature type="transmembrane region" description="Helical" evidence="7">
    <location>
        <begin position="148"/>
        <end position="167"/>
    </location>
</feature>
<comment type="subcellular location">
    <subcellularLocation>
        <location evidence="1">Membrane</location>
        <topology evidence="1">Multi-pass membrane protein</topology>
    </subcellularLocation>
</comment>
<feature type="transmembrane region" description="Helical" evidence="7">
    <location>
        <begin position="34"/>
        <end position="53"/>
    </location>
</feature>
<keyword evidence="5 7" id="KW-1133">Transmembrane helix</keyword>
<organism evidence="8">
    <name type="scientific">marine metagenome</name>
    <dbReference type="NCBI Taxonomy" id="408172"/>
    <lineage>
        <taxon>unclassified sequences</taxon>
        <taxon>metagenomes</taxon>
        <taxon>ecological metagenomes</taxon>
    </lineage>
</organism>
<feature type="transmembrane region" description="Helical" evidence="7">
    <location>
        <begin position="115"/>
        <end position="142"/>
    </location>
</feature>
<proteinExistence type="inferred from homology"/>
<sequence length="514" mass="54897">MNITSIVIILYLGAFVVYGLYLNRKKGSASDWAIGGSTLGIFMIAAGAAGTRIGGAGTYGVAGDVIAEGVGHMWYSFNSFAALFLVGLFFVIPYRRLKVVSVGQVFDHRFGSYRCQWLTSLCVQAEYLVVNIIEPFIIGSIISGFTDIPFPVGVAIGAFLIISFTVFGGLKGTAYANIVHCSVIIFGLLLVGVIAMNNMGGWEVVVERTSEQLAVSGGDEVAWWSFTGIGIATIIAMFISATIHTPAASVYCNYASSAAKEDYLIPGFFGAGVIAALMPLIAGFIGILTMAAYGSEEGLSGYENIARLALDGGEILGGIALAAVLAAVISSGAPILLASSTMFVNDWIPDSKNFSEEQQLRWYKVVAVIYGSGAALVAWLGNITSVLGLVLIAFALVVPPAVSVGFVLYWRRTSEKAAFYGMASGFAGGLSMWLFNVLFDGPENANAGGFAQWYHELYNQIGAWSDPAFATFIFPMIVVPLFTILFPNDEKANANYDSFYGKLGRIQKNFKWTT</sequence>
<dbReference type="CDD" id="cd10322">
    <property type="entry name" value="SLC5sbd"/>
    <property type="match status" value="1"/>
</dbReference>
<evidence type="ECO:0000256" key="3">
    <source>
        <dbReference type="ARBA" id="ARBA00022448"/>
    </source>
</evidence>
<dbReference type="PANTHER" id="PTHR48086">
    <property type="entry name" value="SODIUM/PROLINE SYMPORTER-RELATED"/>
    <property type="match status" value="1"/>
</dbReference>
<feature type="transmembrane region" description="Helical" evidence="7">
    <location>
        <begin position="263"/>
        <end position="295"/>
    </location>
</feature>
<dbReference type="Pfam" id="PF00474">
    <property type="entry name" value="SSF"/>
    <property type="match status" value="1"/>
</dbReference>
<comment type="similarity">
    <text evidence="2">Belongs to the sodium:solute symporter (SSF) (TC 2.A.21) family.</text>
</comment>
<dbReference type="GO" id="GO:0005886">
    <property type="term" value="C:plasma membrane"/>
    <property type="evidence" value="ECO:0007669"/>
    <property type="project" value="TreeGrafter"/>
</dbReference>
<dbReference type="EMBL" id="UINC01000939">
    <property type="protein sequence ID" value="SUZ64644.1"/>
    <property type="molecule type" value="Genomic_DNA"/>
</dbReference>
<evidence type="ECO:0000256" key="2">
    <source>
        <dbReference type="ARBA" id="ARBA00006434"/>
    </source>
</evidence>
<feature type="non-terminal residue" evidence="8">
    <location>
        <position position="1"/>
    </location>
</feature>
<feature type="transmembrane region" description="Helical" evidence="7">
    <location>
        <begin position="221"/>
        <end position="243"/>
    </location>
</feature>
<evidence type="ECO:0000256" key="7">
    <source>
        <dbReference type="SAM" id="Phobius"/>
    </source>
</evidence>
<evidence type="ECO:0000256" key="4">
    <source>
        <dbReference type="ARBA" id="ARBA00022692"/>
    </source>
</evidence>
<feature type="transmembrane region" description="Helical" evidence="7">
    <location>
        <begin position="417"/>
        <end position="435"/>
    </location>
</feature>
<evidence type="ECO:0000256" key="1">
    <source>
        <dbReference type="ARBA" id="ARBA00004141"/>
    </source>
</evidence>
<feature type="transmembrane region" description="Helical" evidence="7">
    <location>
        <begin position="6"/>
        <end position="22"/>
    </location>
</feature>
<evidence type="ECO:0008006" key="9">
    <source>
        <dbReference type="Google" id="ProtNLM"/>
    </source>
</evidence>
<evidence type="ECO:0000256" key="5">
    <source>
        <dbReference type="ARBA" id="ARBA00022989"/>
    </source>
</evidence>
<keyword evidence="4 7" id="KW-0812">Transmembrane</keyword>
<feature type="transmembrane region" description="Helical" evidence="7">
    <location>
        <begin position="73"/>
        <end position="94"/>
    </location>
</feature>
<reference evidence="8" key="1">
    <citation type="submission" date="2018-05" db="EMBL/GenBank/DDBJ databases">
        <authorList>
            <person name="Lanie J.A."/>
            <person name="Ng W.-L."/>
            <person name="Kazmierczak K.M."/>
            <person name="Andrzejewski T.M."/>
            <person name="Davidsen T.M."/>
            <person name="Wayne K.J."/>
            <person name="Tettelin H."/>
            <person name="Glass J.I."/>
            <person name="Rusch D."/>
            <person name="Podicherti R."/>
            <person name="Tsui H.-C.T."/>
            <person name="Winkler M.E."/>
        </authorList>
    </citation>
    <scope>NUCLEOTIDE SEQUENCE</scope>
</reference>
<dbReference type="InterPro" id="IPR050277">
    <property type="entry name" value="Sodium:Solute_Symporter"/>
</dbReference>
<accession>A0A381PDE8</accession>
<feature type="transmembrane region" description="Helical" evidence="7">
    <location>
        <begin position="315"/>
        <end position="339"/>
    </location>
</feature>
<keyword evidence="3" id="KW-0813">Transport</keyword>
<evidence type="ECO:0000256" key="6">
    <source>
        <dbReference type="ARBA" id="ARBA00023136"/>
    </source>
</evidence>
<evidence type="ECO:0000313" key="8">
    <source>
        <dbReference type="EMBL" id="SUZ64644.1"/>
    </source>
</evidence>